<feature type="transmembrane region" description="Helical" evidence="7">
    <location>
        <begin position="123"/>
        <end position="145"/>
    </location>
</feature>
<keyword evidence="6 7" id="KW-0472">Membrane</keyword>
<reference evidence="8" key="1">
    <citation type="journal article" date="2014" name="Front. Microbiol.">
        <title>High frequency of phylogenetically diverse reductive dehalogenase-homologous genes in deep subseafloor sedimentary metagenomes.</title>
        <authorList>
            <person name="Kawai M."/>
            <person name="Futagami T."/>
            <person name="Toyoda A."/>
            <person name="Takaki Y."/>
            <person name="Nishi S."/>
            <person name="Hori S."/>
            <person name="Arai W."/>
            <person name="Tsubouchi T."/>
            <person name="Morono Y."/>
            <person name="Uchiyama I."/>
            <person name="Ito T."/>
            <person name="Fujiyama A."/>
            <person name="Inagaki F."/>
            <person name="Takami H."/>
        </authorList>
    </citation>
    <scope>NUCLEOTIDE SEQUENCE</scope>
    <source>
        <strain evidence="8">Expedition CK06-06</strain>
    </source>
</reference>
<evidence type="ECO:0000256" key="3">
    <source>
        <dbReference type="ARBA" id="ARBA00022475"/>
    </source>
</evidence>
<feature type="transmembrane region" description="Helical" evidence="7">
    <location>
        <begin position="255"/>
        <end position="274"/>
    </location>
</feature>
<keyword evidence="3" id="KW-1003">Cell membrane</keyword>
<proteinExistence type="predicted"/>
<sequence>MTDVNVVFLISIFIVAIGYLIKRLGIIKEENGDVIAKIIFNVTLPAVILKFTSTIQFELSLILLPLVNLAFGLGMAAIGVISFRKRPNRLKGAMIMTMVGFNVAHFFFPLVEGIWGAAGMRYIALVDAGNAFTIFVLCYILASFYSPENHEKGVKIDFKFILKRLIKSAPLISYVVALTLNFSGITIPIIFSELIDVFARANTALALLLLGIFLNFKFGKAEWISIIKVLVLRYALGLFVGLMLFFFLPTTLFDPLFRIIICLSLILPVGLAVIPFSVEYDYDKKFVTMIVNLSIIFSFGLIWGLILILRV</sequence>
<dbReference type="AlphaFoldDB" id="X0T7B1"/>
<evidence type="ECO:0000256" key="7">
    <source>
        <dbReference type="SAM" id="Phobius"/>
    </source>
</evidence>
<protein>
    <recommendedName>
        <fullName evidence="9">Malonate transporter</fullName>
    </recommendedName>
</protein>
<gene>
    <name evidence="8" type="ORF">S01H1_09331</name>
</gene>
<keyword evidence="2" id="KW-0813">Transport</keyword>
<evidence type="ECO:0000256" key="2">
    <source>
        <dbReference type="ARBA" id="ARBA00022448"/>
    </source>
</evidence>
<evidence type="ECO:0000313" key="8">
    <source>
        <dbReference type="EMBL" id="GAF83226.1"/>
    </source>
</evidence>
<feature type="transmembrane region" description="Helical" evidence="7">
    <location>
        <begin position="286"/>
        <end position="309"/>
    </location>
</feature>
<dbReference type="PANTHER" id="PTHR36838">
    <property type="entry name" value="AUXIN EFFLUX CARRIER FAMILY PROTEIN"/>
    <property type="match status" value="1"/>
</dbReference>
<name>X0T7B1_9ZZZZ</name>
<dbReference type="InterPro" id="IPR004776">
    <property type="entry name" value="Mem_transp_PIN-like"/>
</dbReference>
<feature type="transmembrane region" description="Helical" evidence="7">
    <location>
        <begin position="59"/>
        <end position="81"/>
    </location>
</feature>
<feature type="transmembrane region" description="Helical" evidence="7">
    <location>
        <begin position="171"/>
        <end position="191"/>
    </location>
</feature>
<feature type="transmembrane region" description="Helical" evidence="7">
    <location>
        <begin position="230"/>
        <end position="249"/>
    </location>
</feature>
<feature type="transmembrane region" description="Helical" evidence="7">
    <location>
        <begin position="6"/>
        <end position="22"/>
    </location>
</feature>
<accession>X0T7B1</accession>
<feature type="transmembrane region" description="Helical" evidence="7">
    <location>
        <begin position="93"/>
        <end position="111"/>
    </location>
</feature>
<keyword evidence="4 7" id="KW-0812">Transmembrane</keyword>
<dbReference type="Pfam" id="PF03547">
    <property type="entry name" value="Mem_trans"/>
    <property type="match status" value="1"/>
</dbReference>
<evidence type="ECO:0000256" key="4">
    <source>
        <dbReference type="ARBA" id="ARBA00022692"/>
    </source>
</evidence>
<evidence type="ECO:0008006" key="9">
    <source>
        <dbReference type="Google" id="ProtNLM"/>
    </source>
</evidence>
<comment type="subcellular location">
    <subcellularLocation>
        <location evidence="1">Membrane</location>
        <topology evidence="1">Multi-pass membrane protein</topology>
    </subcellularLocation>
</comment>
<evidence type="ECO:0000256" key="6">
    <source>
        <dbReference type="ARBA" id="ARBA00023136"/>
    </source>
</evidence>
<dbReference type="GO" id="GO:0055085">
    <property type="term" value="P:transmembrane transport"/>
    <property type="evidence" value="ECO:0007669"/>
    <property type="project" value="InterPro"/>
</dbReference>
<comment type="caution">
    <text evidence="8">The sequence shown here is derived from an EMBL/GenBank/DDBJ whole genome shotgun (WGS) entry which is preliminary data.</text>
</comment>
<dbReference type="PANTHER" id="PTHR36838:SF3">
    <property type="entry name" value="TRANSPORTER AUXIN EFFLUX CARRIER EC FAMILY"/>
    <property type="match status" value="1"/>
</dbReference>
<dbReference type="EMBL" id="BARS01004772">
    <property type="protein sequence ID" value="GAF83226.1"/>
    <property type="molecule type" value="Genomic_DNA"/>
</dbReference>
<organism evidence="8">
    <name type="scientific">marine sediment metagenome</name>
    <dbReference type="NCBI Taxonomy" id="412755"/>
    <lineage>
        <taxon>unclassified sequences</taxon>
        <taxon>metagenomes</taxon>
        <taxon>ecological metagenomes</taxon>
    </lineage>
</organism>
<feature type="transmembrane region" description="Helical" evidence="7">
    <location>
        <begin position="34"/>
        <end position="53"/>
    </location>
</feature>
<evidence type="ECO:0000256" key="5">
    <source>
        <dbReference type="ARBA" id="ARBA00022989"/>
    </source>
</evidence>
<evidence type="ECO:0000256" key="1">
    <source>
        <dbReference type="ARBA" id="ARBA00004141"/>
    </source>
</evidence>
<dbReference type="GO" id="GO:0016020">
    <property type="term" value="C:membrane"/>
    <property type="evidence" value="ECO:0007669"/>
    <property type="project" value="UniProtKB-SubCell"/>
</dbReference>
<feature type="transmembrane region" description="Helical" evidence="7">
    <location>
        <begin position="197"/>
        <end position="218"/>
    </location>
</feature>
<keyword evidence="5 7" id="KW-1133">Transmembrane helix</keyword>